<reference evidence="13 14" key="1">
    <citation type="submission" date="2022-01" db="EMBL/GenBank/DDBJ databases">
        <title>Desulfofustis limnae sp. nov., a novel mesophilic sulfate-reducing bacterium isolated from marsh soil.</title>
        <authorList>
            <person name="Watanabe M."/>
            <person name="Takahashi A."/>
            <person name="Kojima H."/>
            <person name="Fukui M."/>
        </authorList>
    </citation>
    <scope>NUCLEOTIDE SEQUENCE [LARGE SCALE GENOMIC DNA]</scope>
    <source>
        <strain evidence="13 14">PPLL</strain>
    </source>
</reference>
<keyword evidence="12" id="KW-0812">Transmembrane</keyword>
<dbReference type="HAMAP" id="MF_00664">
    <property type="entry name" value="PS_decarb_PSD_A"/>
    <property type="match status" value="1"/>
</dbReference>
<evidence type="ECO:0000256" key="5">
    <source>
        <dbReference type="ARBA" id="ARBA00023136"/>
    </source>
</evidence>
<comment type="function">
    <text evidence="11">Catalyzes the formation of phosphatidylethanolamine (PtdEtn) from phosphatidylserine (PtdSer).</text>
</comment>
<keyword evidence="1 11" id="KW-1003">Cell membrane</keyword>
<dbReference type="RefSeq" id="WP_284153818.1">
    <property type="nucleotide sequence ID" value="NZ_AP025516.1"/>
</dbReference>
<evidence type="ECO:0000256" key="2">
    <source>
        <dbReference type="ARBA" id="ARBA00022516"/>
    </source>
</evidence>
<feature type="site" description="Cleavage (non-hydrolytic); by autocatalysis" evidence="11">
    <location>
        <begin position="182"/>
        <end position="183"/>
    </location>
</feature>
<keyword evidence="3 11" id="KW-0210">Decarboxylase</keyword>
<dbReference type="PANTHER" id="PTHR35809:SF1">
    <property type="entry name" value="ARCHAETIDYLSERINE DECARBOXYLASE PROENZYME-RELATED"/>
    <property type="match status" value="1"/>
</dbReference>
<feature type="modified residue" description="Pyruvic acid (Ser); by autocatalysis" evidence="11">
    <location>
        <position position="183"/>
    </location>
</feature>
<dbReference type="InterPro" id="IPR003817">
    <property type="entry name" value="PS_Dcarbxylase"/>
</dbReference>
<comment type="subcellular location">
    <subcellularLocation>
        <location evidence="11">Cell membrane</location>
        <topology evidence="11">Peripheral membrane protein</topology>
    </subcellularLocation>
</comment>
<comment type="PTM">
    <text evidence="11">Is synthesized initially as an inactive proenzyme. Formation of the active enzyme involves a self-maturation process in which the active site pyruvoyl group is generated from an internal serine residue via an autocatalytic post-translational modification. Two non-identical subunits are generated from the proenzyme in this reaction, and the pyruvate is formed at the N-terminus of the alpha chain, which is derived from the carboxyl end of the proenzyme. The post-translation cleavage follows an unusual pathway, termed non-hydrolytic serinolysis, in which the side chain hydroxyl group of the serine supplies its oxygen atom to form the C-terminus of the beta chain, while the remainder of the serine residue undergoes an oxidative deamination to produce ammonia and the pyruvoyl prosthetic group on the alpha chain.</text>
</comment>
<keyword evidence="10 11" id="KW-0670">Pyruvate</keyword>
<feature type="chain" id="PRO_5044903916" description="Phosphatidylserine decarboxylase beta chain" evidence="11">
    <location>
        <begin position="1"/>
        <end position="182"/>
    </location>
</feature>
<keyword evidence="14" id="KW-1185">Reference proteome</keyword>
<sequence>MRQERIPVAREGYPFIGAAAWATIVGAVLGYQLVALVLFFLTLFILNFFRDPERVTPVEEAAIIAPADGKVIVVEQVNDERFSADRLWKISIFMNVFNVHVNRIPCDGVVKQIAYVPGRFLAADHRQAHLLNEYCATTIRTDREEELTVVQVAGLIARRIVCRAETGDRVRTGQRYGMIRFGSRLDIYLPLSADIVTAVGQKTRCGETVIARWPS</sequence>
<dbReference type="Proteomes" id="UP000830055">
    <property type="component" value="Chromosome"/>
</dbReference>
<evidence type="ECO:0000313" key="14">
    <source>
        <dbReference type="Proteomes" id="UP000830055"/>
    </source>
</evidence>
<feature type="active site" description="Schiff-base intermediate with substrate; via pyruvic acid" evidence="11">
    <location>
        <position position="183"/>
    </location>
</feature>
<dbReference type="NCBIfam" id="NF003685">
    <property type="entry name" value="PRK05305.2-5"/>
    <property type="match status" value="1"/>
</dbReference>
<dbReference type="EC" id="4.1.1.65" evidence="11"/>
<dbReference type="Pfam" id="PF02666">
    <property type="entry name" value="PS_Dcarbxylase"/>
    <property type="match status" value="1"/>
</dbReference>
<keyword evidence="9 11" id="KW-1208">Phospholipid metabolism</keyword>
<comment type="catalytic activity">
    <reaction evidence="11">
        <text>a 1,2-diacyl-sn-glycero-3-phospho-L-serine + H(+) = a 1,2-diacyl-sn-glycero-3-phosphoethanolamine + CO2</text>
        <dbReference type="Rhea" id="RHEA:20828"/>
        <dbReference type="ChEBI" id="CHEBI:15378"/>
        <dbReference type="ChEBI" id="CHEBI:16526"/>
        <dbReference type="ChEBI" id="CHEBI:57262"/>
        <dbReference type="ChEBI" id="CHEBI:64612"/>
        <dbReference type="EC" id="4.1.1.65"/>
    </reaction>
</comment>
<keyword evidence="8 11" id="KW-0456">Lyase</keyword>
<dbReference type="PANTHER" id="PTHR35809">
    <property type="entry name" value="ARCHAETIDYLSERINE DECARBOXYLASE PROENZYME-RELATED"/>
    <property type="match status" value="1"/>
</dbReference>
<keyword evidence="4 11" id="KW-0443">Lipid metabolism</keyword>
<dbReference type="EMBL" id="AP025516">
    <property type="protein sequence ID" value="BDD86746.1"/>
    <property type="molecule type" value="Genomic_DNA"/>
</dbReference>
<keyword evidence="6 11" id="KW-0865">Zymogen</keyword>
<organism evidence="13 14">
    <name type="scientific">Desulfofustis limnaeus</name>
    <dbReference type="NCBI Taxonomy" id="2740163"/>
    <lineage>
        <taxon>Bacteria</taxon>
        <taxon>Pseudomonadati</taxon>
        <taxon>Thermodesulfobacteriota</taxon>
        <taxon>Desulfobulbia</taxon>
        <taxon>Desulfobulbales</taxon>
        <taxon>Desulfocapsaceae</taxon>
        <taxon>Desulfofustis</taxon>
    </lineage>
</organism>
<evidence type="ECO:0000256" key="3">
    <source>
        <dbReference type="ARBA" id="ARBA00022793"/>
    </source>
</evidence>
<evidence type="ECO:0000256" key="7">
    <source>
        <dbReference type="ARBA" id="ARBA00023209"/>
    </source>
</evidence>
<keyword evidence="7 11" id="KW-0594">Phospholipid biosynthesis</keyword>
<evidence type="ECO:0000313" key="13">
    <source>
        <dbReference type="EMBL" id="BDD86746.1"/>
    </source>
</evidence>
<proteinExistence type="inferred from homology"/>
<comment type="similarity">
    <text evidence="11">Belongs to the phosphatidylserine decarboxylase family. PSD-A subfamily.</text>
</comment>
<evidence type="ECO:0000256" key="8">
    <source>
        <dbReference type="ARBA" id="ARBA00023239"/>
    </source>
</evidence>
<keyword evidence="5 11" id="KW-0472">Membrane</keyword>
<evidence type="ECO:0000256" key="10">
    <source>
        <dbReference type="ARBA" id="ARBA00023317"/>
    </source>
</evidence>
<feature type="chain" id="PRO_5044903915" description="Phosphatidylserine decarboxylase alpha chain" evidence="11">
    <location>
        <begin position="183"/>
        <end position="215"/>
    </location>
</feature>
<comment type="cofactor">
    <cofactor evidence="11">
        <name>pyruvate</name>
        <dbReference type="ChEBI" id="CHEBI:15361"/>
    </cofactor>
    <text evidence="11">Binds 1 pyruvoyl group covalently per subunit.</text>
</comment>
<protein>
    <recommendedName>
        <fullName evidence="11">Phosphatidylserine decarboxylase proenzyme</fullName>
        <ecNumber evidence="11">4.1.1.65</ecNumber>
    </recommendedName>
    <component>
        <recommendedName>
            <fullName evidence="11">Phosphatidylserine decarboxylase alpha chain</fullName>
        </recommendedName>
    </component>
    <component>
        <recommendedName>
            <fullName evidence="11">Phosphatidylserine decarboxylase beta chain</fullName>
        </recommendedName>
    </component>
</protein>
<dbReference type="InterPro" id="IPR033175">
    <property type="entry name" value="PSD-A"/>
</dbReference>
<evidence type="ECO:0000256" key="1">
    <source>
        <dbReference type="ARBA" id="ARBA00022475"/>
    </source>
</evidence>
<evidence type="ECO:0000256" key="4">
    <source>
        <dbReference type="ARBA" id="ARBA00023098"/>
    </source>
</evidence>
<comment type="subunit">
    <text evidence="11">Heterodimer of a large membrane-associated beta subunit and a small pyruvoyl-containing alpha subunit.</text>
</comment>
<keyword evidence="2 11" id="KW-0444">Lipid biosynthesis</keyword>
<accession>A0ABN6M1G2</accession>
<evidence type="ECO:0000256" key="6">
    <source>
        <dbReference type="ARBA" id="ARBA00023145"/>
    </source>
</evidence>
<evidence type="ECO:0000256" key="11">
    <source>
        <dbReference type="HAMAP-Rule" id="MF_00664"/>
    </source>
</evidence>
<feature type="transmembrane region" description="Helical" evidence="12">
    <location>
        <begin position="20"/>
        <end position="46"/>
    </location>
</feature>
<evidence type="ECO:0000256" key="9">
    <source>
        <dbReference type="ARBA" id="ARBA00023264"/>
    </source>
</evidence>
<comment type="pathway">
    <text evidence="11">Phospholipid metabolism; phosphatidylethanolamine biosynthesis; phosphatidylethanolamine from CDP-diacylglycerol: step 2/2.</text>
</comment>
<evidence type="ECO:0000256" key="12">
    <source>
        <dbReference type="SAM" id="Phobius"/>
    </source>
</evidence>
<gene>
    <name evidence="11 13" type="primary">psd</name>
    <name evidence="13" type="ORF">DPPLL_11110</name>
</gene>
<name>A0ABN6M1G2_9BACT</name>
<dbReference type="NCBIfam" id="NF003678">
    <property type="entry name" value="PRK05305.1-2"/>
    <property type="match status" value="1"/>
</dbReference>
<keyword evidence="12" id="KW-1133">Transmembrane helix</keyword>